<feature type="compositionally biased region" description="Polar residues" evidence="1">
    <location>
        <begin position="110"/>
        <end position="122"/>
    </location>
</feature>
<feature type="compositionally biased region" description="Polar residues" evidence="1">
    <location>
        <begin position="89"/>
        <end position="101"/>
    </location>
</feature>
<feature type="compositionally biased region" description="Polar residues" evidence="1">
    <location>
        <begin position="149"/>
        <end position="171"/>
    </location>
</feature>
<dbReference type="VEuPathDB" id="FungiDB:BCV72DRAFT_260210"/>
<reference evidence="2 3" key="1">
    <citation type="journal article" date="2016" name="Proc. Natl. Acad. Sci. U.S.A.">
        <title>Lipid metabolic changes in an early divergent fungus govern the establishment of a mutualistic symbiosis with endobacteria.</title>
        <authorList>
            <person name="Lastovetsky O.A."/>
            <person name="Gaspar M.L."/>
            <person name="Mondo S.J."/>
            <person name="LaButti K.M."/>
            <person name="Sandor L."/>
            <person name="Grigoriev I.V."/>
            <person name="Henry S.A."/>
            <person name="Pawlowska T.E."/>
        </authorList>
    </citation>
    <scope>NUCLEOTIDE SEQUENCE [LARGE SCALE GENOMIC DNA]</scope>
    <source>
        <strain evidence="2 3">ATCC 11559</strain>
    </source>
</reference>
<protein>
    <submittedName>
        <fullName evidence="2">Uncharacterized protein</fullName>
    </submittedName>
</protein>
<sequence>MTTVGYFEMKSMKHAKNHRKMHHLYMFSKTGSAEYKANHMFQVATVGQRTLLIAAVMKTIPVNLATVWEPKTITTKATTTGVKKKKRVLSSTKEPITSSRQLRQKPTPALSISVSKPSINNEKTSKEPIQDVVESQEKPTQDVVETQERPTSPQQQASTKSTKRSILTLQQKAERKPVRRKRKLNNSQQPVLIDESNDDVLALSKYLDTSIIPEPVIIGAPTKKLKIKDTPKEEEKEEQPKEQPEEQPEEPKIDPLDLSQHSILPNDTYVAHLPKKRSCSISDDNASTTTASTSTFYDALSEFEEPMQDSIDMKEDSIDIQSTIPTDNNNNNNTSSFWSSLIRPFFQQ</sequence>
<dbReference type="OMA" id="QEYEDIG"/>
<dbReference type="EMBL" id="KV921275">
    <property type="protein sequence ID" value="ORE21694.1"/>
    <property type="molecule type" value="Genomic_DNA"/>
</dbReference>
<dbReference type="AlphaFoldDB" id="A0A1X0SBP2"/>
<accession>A0A1X0SBP2</accession>
<feature type="compositionally biased region" description="Basic and acidic residues" evidence="1">
    <location>
        <begin position="227"/>
        <end position="255"/>
    </location>
</feature>
<evidence type="ECO:0000313" key="3">
    <source>
        <dbReference type="Proteomes" id="UP000242381"/>
    </source>
</evidence>
<evidence type="ECO:0000313" key="2">
    <source>
        <dbReference type="EMBL" id="ORE21694.1"/>
    </source>
</evidence>
<name>A0A1X0SBP2_RHIZD</name>
<feature type="compositionally biased region" description="Basic and acidic residues" evidence="1">
    <location>
        <begin position="123"/>
        <end position="140"/>
    </location>
</feature>
<evidence type="ECO:0000256" key="1">
    <source>
        <dbReference type="SAM" id="MobiDB-lite"/>
    </source>
</evidence>
<dbReference type="Proteomes" id="UP000242381">
    <property type="component" value="Unassembled WGS sequence"/>
</dbReference>
<organism evidence="2 3">
    <name type="scientific">Rhizopus microsporus</name>
    <dbReference type="NCBI Taxonomy" id="58291"/>
    <lineage>
        <taxon>Eukaryota</taxon>
        <taxon>Fungi</taxon>
        <taxon>Fungi incertae sedis</taxon>
        <taxon>Mucoromycota</taxon>
        <taxon>Mucoromycotina</taxon>
        <taxon>Mucoromycetes</taxon>
        <taxon>Mucorales</taxon>
        <taxon>Mucorineae</taxon>
        <taxon>Rhizopodaceae</taxon>
        <taxon>Rhizopus</taxon>
    </lineage>
</organism>
<proteinExistence type="predicted"/>
<feature type="region of interest" description="Disordered" evidence="1">
    <location>
        <begin position="78"/>
        <end position="191"/>
    </location>
</feature>
<gene>
    <name evidence="2" type="ORF">BCV71DRAFT_232045</name>
</gene>
<feature type="region of interest" description="Disordered" evidence="1">
    <location>
        <begin position="223"/>
        <end position="260"/>
    </location>
</feature>